<accession>A0ABW5PLV0</accession>
<evidence type="ECO:0000256" key="1">
    <source>
        <dbReference type="ARBA" id="ARBA00022801"/>
    </source>
</evidence>
<dbReference type="PANTHER" id="PTHR33886:SF8">
    <property type="entry name" value="UNSATURATED RHAMNOGALACTURONAN HYDROLASE (EUROFUNG)"/>
    <property type="match status" value="1"/>
</dbReference>
<evidence type="ECO:0000313" key="3">
    <source>
        <dbReference type="Proteomes" id="UP001597541"/>
    </source>
</evidence>
<dbReference type="Pfam" id="PF07470">
    <property type="entry name" value="Glyco_hydro_88"/>
    <property type="match status" value="1"/>
</dbReference>
<dbReference type="EMBL" id="JBHUME010000019">
    <property type="protein sequence ID" value="MFD2615440.1"/>
    <property type="molecule type" value="Genomic_DNA"/>
</dbReference>
<sequence length="501" mass="54200">MCLSNHTDSKVELPGKTPCLAAAHAQTADLKVPESKRIPFGWTAAGIGPGSGESLTLYWNGPLRNHPAWLRIAIALDVRENVRLALRSAATGVPIGEFDIRYASVFQLYQVKLTGAQTELVLKEGAVLSLIQGSEALWIFTGGPAEAPLLLPHLLPESADSPDPWLQLPGNLASLSSVQAFGWQEGCVLDGLLELERAAGTGRFLGSVKAHLGMFFDQHGNLRYENPRSEPADGRVYGIEGTLPFAALAQVDPAHPSMERAIRFWLSDASDDGTIRDGTMLSAEGSYTIAYPMAVMAKAYDRHDLALLAIRQLEARQKLLTDGDVLYLRSHEDGSRSFRNWSRAYAWYLLGLARTLRELQEFSSLPDADYNRIAALKSELARAAGVIMTYQSPAGLWPVYVDEPETGIETSGSAAIAAALAIGVQLGVLDDQAGLAALRTRNALTDYLTPDGILYGVAQNNKDDGRLQREGYRILSQMGTGLAAQLEAVLQQLPGLPGIRL</sequence>
<dbReference type="Gene3D" id="1.50.10.10">
    <property type="match status" value="1"/>
</dbReference>
<comment type="caution">
    <text evidence="2">The sequence shown here is derived from an EMBL/GenBank/DDBJ whole genome shotgun (WGS) entry which is preliminary data.</text>
</comment>
<dbReference type="RefSeq" id="WP_377607322.1">
    <property type="nucleotide sequence ID" value="NZ_JBHUME010000019.1"/>
</dbReference>
<dbReference type="InterPro" id="IPR008928">
    <property type="entry name" value="6-hairpin_glycosidase_sf"/>
</dbReference>
<name>A0ABW5PLV0_9BACL</name>
<dbReference type="InterPro" id="IPR052043">
    <property type="entry name" value="PolySaccharide_Degr_Enz"/>
</dbReference>
<dbReference type="GO" id="GO:0016787">
    <property type="term" value="F:hydrolase activity"/>
    <property type="evidence" value="ECO:0007669"/>
    <property type="project" value="UniProtKB-KW"/>
</dbReference>
<proteinExistence type="predicted"/>
<reference evidence="3" key="1">
    <citation type="journal article" date="2019" name="Int. J. Syst. Evol. Microbiol.">
        <title>The Global Catalogue of Microorganisms (GCM) 10K type strain sequencing project: providing services to taxonomists for standard genome sequencing and annotation.</title>
        <authorList>
            <consortium name="The Broad Institute Genomics Platform"/>
            <consortium name="The Broad Institute Genome Sequencing Center for Infectious Disease"/>
            <person name="Wu L."/>
            <person name="Ma J."/>
        </authorList>
    </citation>
    <scope>NUCLEOTIDE SEQUENCE [LARGE SCALE GENOMIC DNA]</scope>
    <source>
        <strain evidence="3">KCTC 3950</strain>
    </source>
</reference>
<keyword evidence="1 2" id="KW-0378">Hydrolase</keyword>
<dbReference type="InterPro" id="IPR012341">
    <property type="entry name" value="6hp_glycosidase-like_sf"/>
</dbReference>
<evidence type="ECO:0000313" key="2">
    <source>
        <dbReference type="EMBL" id="MFD2615440.1"/>
    </source>
</evidence>
<dbReference type="InterPro" id="IPR010905">
    <property type="entry name" value="Glyco_hydro_88"/>
</dbReference>
<protein>
    <submittedName>
        <fullName evidence="2">Glycoside hydrolase family 88 protein</fullName>
    </submittedName>
</protein>
<dbReference type="PANTHER" id="PTHR33886">
    <property type="entry name" value="UNSATURATED RHAMNOGALACTURONAN HYDROLASE (EUROFUNG)"/>
    <property type="match status" value="1"/>
</dbReference>
<dbReference type="SUPFAM" id="SSF48208">
    <property type="entry name" value="Six-hairpin glycosidases"/>
    <property type="match status" value="1"/>
</dbReference>
<keyword evidence="3" id="KW-1185">Reference proteome</keyword>
<dbReference type="Proteomes" id="UP001597541">
    <property type="component" value="Unassembled WGS sequence"/>
</dbReference>
<organism evidence="2 3">
    <name type="scientific">Paenibacillus gansuensis</name>
    <dbReference type="NCBI Taxonomy" id="306542"/>
    <lineage>
        <taxon>Bacteria</taxon>
        <taxon>Bacillati</taxon>
        <taxon>Bacillota</taxon>
        <taxon>Bacilli</taxon>
        <taxon>Bacillales</taxon>
        <taxon>Paenibacillaceae</taxon>
        <taxon>Paenibacillus</taxon>
    </lineage>
</organism>
<gene>
    <name evidence="2" type="ORF">ACFSUF_23835</name>
</gene>